<keyword evidence="2" id="KW-1185">Reference proteome</keyword>
<organism evidence="1 2">
    <name type="scientific">Fistulina hepatica ATCC 64428</name>
    <dbReference type="NCBI Taxonomy" id="1128425"/>
    <lineage>
        <taxon>Eukaryota</taxon>
        <taxon>Fungi</taxon>
        <taxon>Dikarya</taxon>
        <taxon>Basidiomycota</taxon>
        <taxon>Agaricomycotina</taxon>
        <taxon>Agaricomycetes</taxon>
        <taxon>Agaricomycetidae</taxon>
        <taxon>Agaricales</taxon>
        <taxon>Fistulinaceae</taxon>
        <taxon>Fistulina</taxon>
    </lineage>
</organism>
<gene>
    <name evidence="1" type="ORF">FISHEDRAFT_43987</name>
</gene>
<dbReference type="OrthoDB" id="10261408at2759"/>
<protein>
    <recommendedName>
        <fullName evidence="3">Transcription factor domain-containing protein</fullName>
    </recommendedName>
</protein>
<evidence type="ECO:0000313" key="1">
    <source>
        <dbReference type="EMBL" id="KIY48096.1"/>
    </source>
</evidence>
<feature type="non-terminal residue" evidence="1">
    <location>
        <position position="1"/>
    </location>
</feature>
<dbReference type="Proteomes" id="UP000054144">
    <property type="component" value="Unassembled WGS sequence"/>
</dbReference>
<accession>A0A0D7AE09</accession>
<sequence>WCRNSAQDALENMFSSDWRDTGLAQAAAMLVLYESSAHPEYNPKRLADALVWLDKIVCMLGLMRLDEGPDPPRGDAGNAAVRSEGVCRFAERAVPSVYIADPSSPPRHCRCPVPADMEPQTGSGEHPAYTSREYMLPWDPSWTRTQIRDEECRRTAWSALALASAYTAQCAALHRDVPRLFVTNCANYAILFPGEALEPPPTVSSESSSDNARISPRESIWALYCRSMLLWNFCNRVPKEGFDHEQKAEIAQEAWNEVQAIEDALDCHTCNLDTTLIYMTREYIINADFLRSTRLSVTQLLRCLQGLDAEVAASPGPLFNRKQAEEWISAQDEVFNRINLSLHTHLQSAPHTRIAGRVEGGDILVFDGHELAKRPFMVPWFVTQLSICLAVWSRDRNIVRALELGRLILSTVDVANALWPCDCTCFLLHEFVFIY</sequence>
<dbReference type="AlphaFoldDB" id="A0A0D7AE09"/>
<proteinExistence type="predicted"/>
<evidence type="ECO:0008006" key="3">
    <source>
        <dbReference type="Google" id="ProtNLM"/>
    </source>
</evidence>
<evidence type="ECO:0000313" key="2">
    <source>
        <dbReference type="Proteomes" id="UP000054144"/>
    </source>
</evidence>
<name>A0A0D7AE09_9AGAR</name>
<reference evidence="1 2" key="1">
    <citation type="journal article" date="2015" name="Fungal Genet. Biol.">
        <title>Evolution of novel wood decay mechanisms in Agaricales revealed by the genome sequences of Fistulina hepatica and Cylindrobasidium torrendii.</title>
        <authorList>
            <person name="Floudas D."/>
            <person name="Held B.W."/>
            <person name="Riley R."/>
            <person name="Nagy L.G."/>
            <person name="Koehler G."/>
            <person name="Ransdell A.S."/>
            <person name="Younus H."/>
            <person name="Chow J."/>
            <person name="Chiniquy J."/>
            <person name="Lipzen A."/>
            <person name="Tritt A."/>
            <person name="Sun H."/>
            <person name="Haridas S."/>
            <person name="LaButti K."/>
            <person name="Ohm R.A."/>
            <person name="Kues U."/>
            <person name="Blanchette R.A."/>
            <person name="Grigoriev I.V."/>
            <person name="Minto R.E."/>
            <person name="Hibbett D.S."/>
        </authorList>
    </citation>
    <scope>NUCLEOTIDE SEQUENCE [LARGE SCALE GENOMIC DNA]</scope>
    <source>
        <strain evidence="1 2">ATCC 64428</strain>
    </source>
</reference>
<dbReference type="EMBL" id="KN881857">
    <property type="protein sequence ID" value="KIY48096.1"/>
    <property type="molecule type" value="Genomic_DNA"/>
</dbReference>